<dbReference type="STRING" id="46835.A0A504YLA1"/>
<dbReference type="Gene3D" id="3.40.850.10">
    <property type="entry name" value="Kinesin motor domain"/>
    <property type="match status" value="1"/>
</dbReference>
<dbReference type="EMBL" id="SUNJ01008571">
    <property type="protein sequence ID" value="TPP61129.1"/>
    <property type="molecule type" value="Genomic_DNA"/>
</dbReference>
<keyword evidence="13" id="KW-1185">Reference proteome</keyword>
<evidence type="ECO:0000256" key="5">
    <source>
        <dbReference type="ARBA" id="ARBA00022840"/>
    </source>
</evidence>
<evidence type="ECO:0000256" key="6">
    <source>
        <dbReference type="ARBA" id="ARBA00023175"/>
    </source>
</evidence>
<dbReference type="Proteomes" id="UP000316759">
    <property type="component" value="Unassembled WGS sequence"/>
</dbReference>
<evidence type="ECO:0000256" key="4">
    <source>
        <dbReference type="ARBA" id="ARBA00022741"/>
    </source>
</evidence>
<dbReference type="AlphaFoldDB" id="A0A504YLA1"/>
<feature type="region of interest" description="Disordered" evidence="10">
    <location>
        <begin position="462"/>
        <end position="486"/>
    </location>
</feature>
<feature type="region of interest" description="Disordered" evidence="10">
    <location>
        <begin position="631"/>
        <end position="691"/>
    </location>
</feature>
<dbReference type="GO" id="GO:0008017">
    <property type="term" value="F:microtubule binding"/>
    <property type="evidence" value="ECO:0007669"/>
    <property type="project" value="InterPro"/>
</dbReference>
<feature type="binding site" evidence="8">
    <location>
        <begin position="325"/>
        <end position="332"/>
    </location>
    <ligand>
        <name>ATP</name>
        <dbReference type="ChEBI" id="CHEBI:30616"/>
    </ligand>
</feature>
<dbReference type="InterPro" id="IPR027640">
    <property type="entry name" value="Kinesin-like_fam"/>
</dbReference>
<dbReference type="GO" id="GO:0005524">
    <property type="term" value="F:ATP binding"/>
    <property type="evidence" value="ECO:0007669"/>
    <property type="project" value="UniProtKB-UniRule"/>
</dbReference>
<evidence type="ECO:0000256" key="10">
    <source>
        <dbReference type="SAM" id="MobiDB-lite"/>
    </source>
</evidence>
<evidence type="ECO:0000259" key="11">
    <source>
        <dbReference type="PROSITE" id="PS50067"/>
    </source>
</evidence>
<dbReference type="GO" id="GO:0007019">
    <property type="term" value="P:microtubule depolymerization"/>
    <property type="evidence" value="ECO:0007669"/>
    <property type="project" value="TreeGrafter"/>
</dbReference>
<evidence type="ECO:0000256" key="2">
    <source>
        <dbReference type="ARBA" id="ARBA00022490"/>
    </source>
</evidence>
<protein>
    <recommendedName>
        <fullName evidence="9">Kinesin-like protein</fullName>
    </recommendedName>
</protein>
<keyword evidence="4 8" id="KW-0547">Nucleotide-binding</keyword>
<feature type="domain" description="Kinesin motor" evidence="11">
    <location>
        <begin position="235"/>
        <end position="608"/>
    </location>
</feature>
<dbReference type="PRINTS" id="PR00380">
    <property type="entry name" value="KINESINHEAVY"/>
</dbReference>
<dbReference type="PROSITE" id="PS00411">
    <property type="entry name" value="KINESIN_MOTOR_1"/>
    <property type="match status" value="1"/>
</dbReference>
<comment type="similarity">
    <text evidence="8 9">Belongs to the TRAFAC class myosin-kinesin ATPase superfamily. Kinesin family.</text>
</comment>
<feature type="compositionally biased region" description="Polar residues" evidence="10">
    <location>
        <begin position="474"/>
        <end position="486"/>
    </location>
</feature>
<proteinExistence type="inferred from homology"/>
<dbReference type="GO" id="GO:0005874">
    <property type="term" value="C:microtubule"/>
    <property type="evidence" value="ECO:0007669"/>
    <property type="project" value="UniProtKB-KW"/>
</dbReference>
<feature type="region of interest" description="Disordered" evidence="10">
    <location>
        <begin position="768"/>
        <end position="801"/>
    </location>
</feature>
<feature type="compositionally biased region" description="Basic and acidic residues" evidence="10">
    <location>
        <begin position="650"/>
        <end position="665"/>
    </location>
</feature>
<dbReference type="CDD" id="cd01367">
    <property type="entry name" value="KISc_KIF2_like"/>
    <property type="match status" value="1"/>
</dbReference>
<keyword evidence="5 8" id="KW-0067">ATP-binding</keyword>
<name>A0A504YLA1_FASGI</name>
<dbReference type="GO" id="GO:0003777">
    <property type="term" value="F:microtubule motor activity"/>
    <property type="evidence" value="ECO:0007669"/>
    <property type="project" value="InterPro"/>
</dbReference>
<dbReference type="PROSITE" id="PS50067">
    <property type="entry name" value="KINESIN_MOTOR_2"/>
    <property type="match status" value="1"/>
</dbReference>
<dbReference type="GO" id="GO:0007018">
    <property type="term" value="P:microtubule-based movement"/>
    <property type="evidence" value="ECO:0007669"/>
    <property type="project" value="InterPro"/>
</dbReference>
<feature type="compositionally biased region" description="Low complexity" evidence="10">
    <location>
        <begin position="29"/>
        <end position="63"/>
    </location>
</feature>
<evidence type="ECO:0000256" key="1">
    <source>
        <dbReference type="ARBA" id="ARBA00004245"/>
    </source>
</evidence>
<feature type="compositionally biased region" description="Polar residues" evidence="10">
    <location>
        <begin position="677"/>
        <end position="687"/>
    </location>
</feature>
<dbReference type="OrthoDB" id="3176171at2759"/>
<evidence type="ECO:0000313" key="12">
    <source>
        <dbReference type="EMBL" id="TPP61129.1"/>
    </source>
</evidence>
<keyword evidence="3 9" id="KW-0493">Microtubule</keyword>
<feature type="compositionally biased region" description="Polar residues" evidence="10">
    <location>
        <begin position="780"/>
        <end position="796"/>
    </location>
</feature>
<organism evidence="12 13">
    <name type="scientific">Fasciola gigantica</name>
    <name type="common">Giant liver fluke</name>
    <dbReference type="NCBI Taxonomy" id="46835"/>
    <lineage>
        <taxon>Eukaryota</taxon>
        <taxon>Metazoa</taxon>
        <taxon>Spiralia</taxon>
        <taxon>Lophotrochozoa</taxon>
        <taxon>Platyhelminthes</taxon>
        <taxon>Trematoda</taxon>
        <taxon>Digenea</taxon>
        <taxon>Plagiorchiida</taxon>
        <taxon>Echinostomata</taxon>
        <taxon>Echinostomatoidea</taxon>
        <taxon>Fasciolidae</taxon>
        <taxon>Fasciola</taxon>
    </lineage>
</organism>
<accession>A0A504YLA1</accession>
<dbReference type="PANTHER" id="PTHR47971:SF8">
    <property type="entry name" value="KINESIN-LIKE PROTEIN"/>
    <property type="match status" value="1"/>
</dbReference>
<dbReference type="InterPro" id="IPR019821">
    <property type="entry name" value="Kinesin_motor_CS"/>
</dbReference>
<evidence type="ECO:0000256" key="9">
    <source>
        <dbReference type="RuleBase" id="RU000394"/>
    </source>
</evidence>
<dbReference type="PANTHER" id="PTHR47971">
    <property type="entry name" value="KINESIN-RELATED PROTEIN 6"/>
    <property type="match status" value="1"/>
</dbReference>
<dbReference type="InterPro" id="IPR036961">
    <property type="entry name" value="Kinesin_motor_dom_sf"/>
</dbReference>
<evidence type="ECO:0000256" key="8">
    <source>
        <dbReference type="PROSITE-ProRule" id="PRU00283"/>
    </source>
</evidence>
<keyword evidence="6 8" id="KW-0505">Motor protein</keyword>
<feature type="region of interest" description="Disordered" evidence="10">
    <location>
        <begin position="726"/>
        <end position="747"/>
    </location>
</feature>
<comment type="subcellular location">
    <subcellularLocation>
        <location evidence="1">Cytoplasm</location>
        <location evidence="1">Cytoskeleton</location>
    </subcellularLocation>
</comment>
<sequence length="889" mass="99626">MNTKLLEQIESVINAQVKANKVNLLQSGSSSSTITLSDSMSTTTTTTPYTTTTTTSGRSTVETDSGPTSGSGFVPRFRPRTTSFLTKHMASRLNIQRPSSRRTFHGVSKHLDPAGDSISVDVPTQVTKVVVPISNQQKSAKQTALSKKLGKTNEECPEKPVQAETLVNRSQSVQSKTSRDENTYYVHKEICSESSYTGQISYEQTEKQAFEQRMDKKQGYLQTAFKSAASSVLPRIVVCLRKRPKNKAEIQRNDLDILAIPNADHVVICEPRQRFDLTEYVESTTFRFDHCFDENATTAEVYEYTAAPMVNCIFQGYMATCFAYGQTGSGKTFTMAGPKGETTNSPLIENGIYGMVVSDLFACYKQGHYAERVTISVNFFEIYCNKVNDLLNAKQSLRVMEDSFGSVQVMGLREYIVDDKKTTLALIKHGYLQRTNGRTLANENSSRSHAIFQINIRQRISDERPRQNEPVDASRSQATSSSELSRVNFAQSQINPRLSGPLVGRFSLVDLAGNERSADGAITSDRIRHMESGEINKSLLALKECIRAMGNNGTSYLPFRTSKLTQVLRESFIGKRSKTCMIATVSPGLSCYEHSMNTLRYAQRVKHLQPSLSVEKHDYHCMFTEMARTKQRIKQAEKTPGPVRVRTRRPRLDVDNVQRQADGKSNKTRRRLRDQLRSPSESSQSGVLVTAKPLTRSPSCNTYALIPLPGSSVSSYISPEDVHGIRDSNDQLTDYSDNDQIDLKSTEPLPVPRRHFCSTLGSVLPVESTKKPNGVRRTASRSTYPRSATSSAQLGRQSVKGGSRLWRVQQQKNDVIHKHKEFVKNLPKWIAEHQRLLDKAHRDNINMLAYVDLLTNRLSKDISQLKTIQDDAIFLRSLQTQAQSLSPNW</sequence>
<feature type="region of interest" description="Disordered" evidence="10">
    <location>
        <begin position="29"/>
        <end position="77"/>
    </location>
</feature>
<gene>
    <name evidence="12" type="ORF">FGIG_07466</name>
</gene>
<evidence type="ECO:0000256" key="3">
    <source>
        <dbReference type="ARBA" id="ARBA00022701"/>
    </source>
</evidence>
<dbReference type="InterPro" id="IPR001752">
    <property type="entry name" value="Kinesin_motor_dom"/>
</dbReference>
<keyword evidence="7" id="KW-0206">Cytoskeleton</keyword>
<dbReference type="Pfam" id="PF00225">
    <property type="entry name" value="Kinesin"/>
    <property type="match status" value="1"/>
</dbReference>
<evidence type="ECO:0000256" key="7">
    <source>
        <dbReference type="ARBA" id="ARBA00023212"/>
    </source>
</evidence>
<comment type="caution">
    <text evidence="12">The sequence shown here is derived from an EMBL/GenBank/DDBJ whole genome shotgun (WGS) entry which is preliminary data.</text>
</comment>
<evidence type="ECO:0000313" key="13">
    <source>
        <dbReference type="Proteomes" id="UP000316759"/>
    </source>
</evidence>
<dbReference type="InterPro" id="IPR027417">
    <property type="entry name" value="P-loop_NTPase"/>
</dbReference>
<dbReference type="SUPFAM" id="SSF52540">
    <property type="entry name" value="P-loop containing nucleoside triphosphate hydrolases"/>
    <property type="match status" value="1"/>
</dbReference>
<keyword evidence="2" id="KW-0963">Cytoplasm</keyword>
<reference evidence="12 13" key="1">
    <citation type="submission" date="2019-04" db="EMBL/GenBank/DDBJ databases">
        <title>Annotation for the trematode Fasciola gigantica.</title>
        <authorList>
            <person name="Choi Y.-J."/>
        </authorList>
    </citation>
    <scope>NUCLEOTIDE SEQUENCE [LARGE SCALE GENOMIC DNA]</scope>
    <source>
        <strain evidence="12">Uganda_cow_1</strain>
    </source>
</reference>
<dbReference type="SMART" id="SM00129">
    <property type="entry name" value="KISc"/>
    <property type="match status" value="1"/>
</dbReference>